<dbReference type="EMBL" id="FOLO01000007">
    <property type="protein sequence ID" value="SFC31275.1"/>
    <property type="molecule type" value="Genomic_DNA"/>
</dbReference>
<evidence type="ECO:0000256" key="1">
    <source>
        <dbReference type="ARBA" id="ARBA00009437"/>
    </source>
</evidence>
<reference evidence="6 7" key="1">
    <citation type="submission" date="2016-10" db="EMBL/GenBank/DDBJ databases">
        <authorList>
            <person name="de Groot N.N."/>
        </authorList>
    </citation>
    <scope>NUCLEOTIDE SEQUENCE [LARGE SCALE GENOMIC DNA]</scope>
    <source>
        <strain evidence="6 7">DSM 6059</strain>
    </source>
</reference>
<dbReference type="RefSeq" id="WP_091982188.1">
    <property type="nucleotide sequence ID" value="NZ_FOLO01000007.1"/>
</dbReference>
<dbReference type="FunFam" id="1.10.10.10:FF:000001">
    <property type="entry name" value="LysR family transcriptional regulator"/>
    <property type="match status" value="1"/>
</dbReference>
<evidence type="ECO:0000259" key="5">
    <source>
        <dbReference type="PROSITE" id="PS50931"/>
    </source>
</evidence>
<dbReference type="CDD" id="cd08422">
    <property type="entry name" value="PBP2_CrgA_like"/>
    <property type="match status" value="1"/>
</dbReference>
<evidence type="ECO:0000256" key="3">
    <source>
        <dbReference type="ARBA" id="ARBA00023125"/>
    </source>
</evidence>
<dbReference type="InterPro" id="IPR000847">
    <property type="entry name" value="LysR_HTH_N"/>
</dbReference>
<keyword evidence="2" id="KW-0805">Transcription regulation</keyword>
<feature type="domain" description="HTH lysR-type" evidence="5">
    <location>
        <begin position="1"/>
        <end position="59"/>
    </location>
</feature>
<dbReference type="GO" id="GO:0003700">
    <property type="term" value="F:DNA-binding transcription factor activity"/>
    <property type="evidence" value="ECO:0007669"/>
    <property type="project" value="InterPro"/>
</dbReference>
<dbReference type="STRING" id="1123010.SAMN02745724_01379"/>
<keyword evidence="3" id="KW-0238">DNA-binding</keyword>
<dbReference type="SUPFAM" id="SSF53850">
    <property type="entry name" value="Periplasmic binding protein-like II"/>
    <property type="match status" value="1"/>
</dbReference>
<dbReference type="Gene3D" id="3.40.190.290">
    <property type="match status" value="1"/>
</dbReference>
<name>A0A1I1I5F9_9GAMM</name>
<keyword evidence="7" id="KW-1185">Reference proteome</keyword>
<dbReference type="InterPro" id="IPR058163">
    <property type="entry name" value="LysR-type_TF_proteobact-type"/>
</dbReference>
<dbReference type="OrthoDB" id="9786526at2"/>
<dbReference type="Pfam" id="PF03466">
    <property type="entry name" value="LysR_substrate"/>
    <property type="match status" value="1"/>
</dbReference>
<dbReference type="InterPro" id="IPR036388">
    <property type="entry name" value="WH-like_DNA-bd_sf"/>
</dbReference>
<organism evidence="6 7">
    <name type="scientific">Pseudoalteromonas denitrificans DSM 6059</name>
    <dbReference type="NCBI Taxonomy" id="1123010"/>
    <lineage>
        <taxon>Bacteria</taxon>
        <taxon>Pseudomonadati</taxon>
        <taxon>Pseudomonadota</taxon>
        <taxon>Gammaproteobacteria</taxon>
        <taxon>Alteromonadales</taxon>
        <taxon>Pseudoalteromonadaceae</taxon>
        <taxon>Pseudoalteromonas</taxon>
    </lineage>
</organism>
<dbReference type="Gene3D" id="1.10.10.10">
    <property type="entry name" value="Winged helix-like DNA-binding domain superfamily/Winged helix DNA-binding domain"/>
    <property type="match status" value="1"/>
</dbReference>
<comment type="similarity">
    <text evidence="1">Belongs to the LysR transcriptional regulatory family.</text>
</comment>
<dbReference type="Proteomes" id="UP000198862">
    <property type="component" value="Unassembled WGS sequence"/>
</dbReference>
<dbReference type="InterPro" id="IPR005119">
    <property type="entry name" value="LysR_subst-bd"/>
</dbReference>
<evidence type="ECO:0000313" key="7">
    <source>
        <dbReference type="Proteomes" id="UP000198862"/>
    </source>
</evidence>
<proteinExistence type="inferred from homology"/>
<gene>
    <name evidence="6" type="ORF">SAMN02745724_01379</name>
</gene>
<dbReference type="InterPro" id="IPR036390">
    <property type="entry name" value="WH_DNA-bd_sf"/>
</dbReference>
<protein>
    <submittedName>
        <fullName evidence="6">Transcriptional regulator, LysR family</fullName>
    </submittedName>
</protein>
<dbReference type="AlphaFoldDB" id="A0A1I1I5F9"/>
<dbReference type="GO" id="GO:0006351">
    <property type="term" value="P:DNA-templated transcription"/>
    <property type="evidence" value="ECO:0007669"/>
    <property type="project" value="TreeGrafter"/>
</dbReference>
<sequence>MDTIDGIKTVIAVVETGSFTAASERLGMSKALVSKYISEVESHLGVRLFNRSTRRLALTEAGKNYYDKALPLLEEFSELIDSVTGEQSSPRGRLRVSVPVTFGEMKLSPVIPKFLNLYPDIHIDIQLTDRKIDMLEEGVDVVIRIGGVDDSSLIAKQINTYPLILCASKEYLKKNGIPKSPQDITKHTCIIDSNFRIGKQWPIISPDQKSESIKVDSNVSANSPRAVKEMAIASGGIAMIPKFIIEDALENGALVEVLPGYHTLEFGLFAIFPHRRYLAKKIRCFIDFLAQEFS</sequence>
<dbReference type="SUPFAM" id="SSF46785">
    <property type="entry name" value="Winged helix' DNA-binding domain"/>
    <property type="match status" value="1"/>
</dbReference>
<dbReference type="GO" id="GO:0043565">
    <property type="term" value="F:sequence-specific DNA binding"/>
    <property type="evidence" value="ECO:0007669"/>
    <property type="project" value="TreeGrafter"/>
</dbReference>
<dbReference type="PANTHER" id="PTHR30537">
    <property type="entry name" value="HTH-TYPE TRANSCRIPTIONAL REGULATOR"/>
    <property type="match status" value="1"/>
</dbReference>
<evidence type="ECO:0000256" key="4">
    <source>
        <dbReference type="ARBA" id="ARBA00023163"/>
    </source>
</evidence>
<accession>A0A1I1I5F9</accession>
<dbReference type="FunFam" id="3.40.190.290:FF:000001">
    <property type="entry name" value="Transcriptional regulator, LysR family"/>
    <property type="match status" value="1"/>
</dbReference>
<evidence type="ECO:0000313" key="6">
    <source>
        <dbReference type="EMBL" id="SFC31275.1"/>
    </source>
</evidence>
<dbReference type="PROSITE" id="PS50931">
    <property type="entry name" value="HTH_LYSR"/>
    <property type="match status" value="1"/>
</dbReference>
<dbReference type="PANTHER" id="PTHR30537:SF5">
    <property type="entry name" value="HTH-TYPE TRANSCRIPTIONAL ACTIVATOR TTDR-RELATED"/>
    <property type="match status" value="1"/>
</dbReference>
<keyword evidence="4" id="KW-0804">Transcription</keyword>
<evidence type="ECO:0000256" key="2">
    <source>
        <dbReference type="ARBA" id="ARBA00023015"/>
    </source>
</evidence>
<dbReference type="Pfam" id="PF00126">
    <property type="entry name" value="HTH_1"/>
    <property type="match status" value="1"/>
</dbReference>